<name>A0ABP0I066_9DINO</name>
<evidence type="ECO:0000313" key="3">
    <source>
        <dbReference type="Proteomes" id="UP001642484"/>
    </source>
</evidence>
<reference evidence="2 3" key="1">
    <citation type="submission" date="2024-02" db="EMBL/GenBank/DDBJ databases">
        <authorList>
            <person name="Chen Y."/>
            <person name="Shah S."/>
            <person name="Dougan E. K."/>
            <person name="Thang M."/>
            <person name="Chan C."/>
        </authorList>
    </citation>
    <scope>NUCLEOTIDE SEQUENCE [LARGE SCALE GENOMIC DNA]</scope>
</reference>
<dbReference type="Proteomes" id="UP001642484">
    <property type="component" value="Unassembled WGS sequence"/>
</dbReference>
<dbReference type="InterPro" id="IPR011051">
    <property type="entry name" value="RmlC_Cupin_sf"/>
</dbReference>
<dbReference type="InterPro" id="IPR014710">
    <property type="entry name" value="RmlC-like_jellyroll"/>
</dbReference>
<proteinExistence type="predicted"/>
<gene>
    <name evidence="2" type="ORF">CCMP2556_LOCUS4244</name>
</gene>
<evidence type="ECO:0008006" key="4">
    <source>
        <dbReference type="Google" id="ProtNLM"/>
    </source>
</evidence>
<sequence>MAKNKFGTEFKTYIRIGLGLQELGPLTAVLELWPQGYQSPKHHHGGCAGSIRVLYGELHCRLYKTLLDESPMEFEDGDCRLELGPGKHQTVKLQAGQTTWLNRQNFWVHEVWCGSGDFAPSLHLYKSCTDEFAFVKPGEDGRALLDKPPGGPKNDFFLESSSRRHRLAGHR</sequence>
<protein>
    <recommendedName>
        <fullName evidence="4">Cysteine dioxygenase</fullName>
    </recommendedName>
</protein>
<keyword evidence="3" id="KW-1185">Reference proteome</keyword>
<accession>A0ABP0I066</accession>
<feature type="region of interest" description="Disordered" evidence="1">
    <location>
        <begin position="143"/>
        <end position="171"/>
    </location>
</feature>
<dbReference type="SUPFAM" id="SSF51182">
    <property type="entry name" value="RmlC-like cupins"/>
    <property type="match status" value="1"/>
</dbReference>
<organism evidence="2 3">
    <name type="scientific">Durusdinium trenchii</name>
    <dbReference type="NCBI Taxonomy" id="1381693"/>
    <lineage>
        <taxon>Eukaryota</taxon>
        <taxon>Sar</taxon>
        <taxon>Alveolata</taxon>
        <taxon>Dinophyceae</taxon>
        <taxon>Suessiales</taxon>
        <taxon>Symbiodiniaceae</taxon>
        <taxon>Durusdinium</taxon>
    </lineage>
</organism>
<evidence type="ECO:0000256" key="1">
    <source>
        <dbReference type="SAM" id="MobiDB-lite"/>
    </source>
</evidence>
<comment type="caution">
    <text evidence="2">The sequence shown here is derived from an EMBL/GenBank/DDBJ whole genome shotgun (WGS) entry which is preliminary data.</text>
</comment>
<evidence type="ECO:0000313" key="2">
    <source>
        <dbReference type="EMBL" id="CAK8995940.1"/>
    </source>
</evidence>
<dbReference type="EMBL" id="CAXAMN010001725">
    <property type="protein sequence ID" value="CAK8995940.1"/>
    <property type="molecule type" value="Genomic_DNA"/>
</dbReference>
<dbReference type="Gene3D" id="2.60.120.10">
    <property type="entry name" value="Jelly Rolls"/>
    <property type="match status" value="1"/>
</dbReference>